<protein>
    <submittedName>
        <fullName evidence="2">Uncharacterized protein</fullName>
    </submittedName>
</protein>
<dbReference type="Proteomes" id="UP000008311">
    <property type="component" value="Unassembled WGS sequence"/>
</dbReference>
<reference evidence="3" key="1">
    <citation type="journal article" date="2010" name="Nat. Biotechnol.">
        <title>Draft genome sequence of the oilseed species Ricinus communis.</title>
        <authorList>
            <person name="Chan A.P."/>
            <person name="Crabtree J."/>
            <person name="Zhao Q."/>
            <person name="Lorenzi H."/>
            <person name="Orvis J."/>
            <person name="Puiu D."/>
            <person name="Melake-Berhan A."/>
            <person name="Jones K.M."/>
            <person name="Redman J."/>
            <person name="Chen G."/>
            <person name="Cahoon E.B."/>
            <person name="Gedil M."/>
            <person name="Stanke M."/>
            <person name="Haas B.J."/>
            <person name="Wortman J.R."/>
            <person name="Fraser-Liggett C.M."/>
            <person name="Ravel J."/>
            <person name="Rabinowicz P.D."/>
        </authorList>
    </citation>
    <scope>NUCLEOTIDE SEQUENCE [LARGE SCALE GENOMIC DNA]</scope>
    <source>
        <strain evidence="3">cv. Hale</strain>
    </source>
</reference>
<dbReference type="InParanoid" id="B9T9B4"/>
<accession>B9T9B4</accession>
<evidence type="ECO:0000256" key="1">
    <source>
        <dbReference type="SAM" id="MobiDB-lite"/>
    </source>
</evidence>
<dbReference type="EMBL" id="EQ975337">
    <property type="protein sequence ID" value="EEF27547.1"/>
    <property type="molecule type" value="Genomic_DNA"/>
</dbReference>
<name>B9T9B4_RICCO</name>
<keyword evidence="3" id="KW-1185">Reference proteome</keyword>
<organism evidence="2 3">
    <name type="scientific">Ricinus communis</name>
    <name type="common">Castor bean</name>
    <dbReference type="NCBI Taxonomy" id="3988"/>
    <lineage>
        <taxon>Eukaryota</taxon>
        <taxon>Viridiplantae</taxon>
        <taxon>Streptophyta</taxon>
        <taxon>Embryophyta</taxon>
        <taxon>Tracheophyta</taxon>
        <taxon>Spermatophyta</taxon>
        <taxon>Magnoliopsida</taxon>
        <taxon>eudicotyledons</taxon>
        <taxon>Gunneridae</taxon>
        <taxon>Pentapetalae</taxon>
        <taxon>rosids</taxon>
        <taxon>fabids</taxon>
        <taxon>Malpighiales</taxon>
        <taxon>Euphorbiaceae</taxon>
        <taxon>Acalyphoideae</taxon>
        <taxon>Acalypheae</taxon>
        <taxon>Ricinus</taxon>
    </lineage>
</organism>
<dbReference type="AlphaFoldDB" id="B9T9B4"/>
<evidence type="ECO:0000313" key="2">
    <source>
        <dbReference type="EMBL" id="EEF27547.1"/>
    </source>
</evidence>
<proteinExistence type="predicted"/>
<evidence type="ECO:0000313" key="3">
    <source>
        <dbReference type="Proteomes" id="UP000008311"/>
    </source>
</evidence>
<sequence>MPSVVHELMHVHSLENGRRALLRADEVDRQQQQQPDESRPRQHFAQGQRLSNGNWVDDGLVHGVISVKCPKTKKPRLLRSSGASLPVRAGGA</sequence>
<feature type="region of interest" description="Disordered" evidence="1">
    <location>
        <begin position="26"/>
        <end position="53"/>
    </location>
</feature>
<gene>
    <name evidence="2" type="ORF">RCOM_0141060</name>
</gene>